<comment type="caution">
    <text evidence="1">The sequence shown here is derived from an EMBL/GenBank/DDBJ whole genome shotgun (WGS) entry which is preliminary data.</text>
</comment>
<dbReference type="InterPro" id="IPR014718">
    <property type="entry name" value="GH-type_carb-bd"/>
</dbReference>
<dbReference type="SUPFAM" id="SSF74650">
    <property type="entry name" value="Galactose mutarotase-like"/>
    <property type="match status" value="1"/>
</dbReference>
<evidence type="ECO:0000313" key="2">
    <source>
        <dbReference type="Proteomes" id="UP000596827"/>
    </source>
</evidence>
<evidence type="ECO:0000313" key="1">
    <source>
        <dbReference type="EMBL" id="MBC5763863.1"/>
    </source>
</evidence>
<dbReference type="GO" id="GO:0030246">
    <property type="term" value="F:carbohydrate binding"/>
    <property type="evidence" value="ECO:0007669"/>
    <property type="project" value="InterPro"/>
</dbReference>
<protein>
    <submittedName>
        <fullName evidence="1">Aldose 1-epimerase</fullName>
    </submittedName>
</protein>
<name>A0A923M4Q0_9BURK</name>
<dbReference type="InterPro" id="IPR011013">
    <property type="entry name" value="Gal_mutarotase_sf_dom"/>
</dbReference>
<dbReference type="Proteomes" id="UP000596827">
    <property type="component" value="Unassembled WGS sequence"/>
</dbReference>
<keyword evidence="2" id="KW-1185">Reference proteome</keyword>
<gene>
    <name evidence="1" type="ORF">H8R02_05340</name>
</gene>
<dbReference type="Pfam" id="PF01263">
    <property type="entry name" value="Aldose_epim"/>
    <property type="match status" value="1"/>
</dbReference>
<organism evidence="1 2">
    <name type="scientific">Ramlibacter albus</name>
    <dbReference type="NCBI Taxonomy" id="2079448"/>
    <lineage>
        <taxon>Bacteria</taxon>
        <taxon>Pseudomonadati</taxon>
        <taxon>Pseudomonadota</taxon>
        <taxon>Betaproteobacteria</taxon>
        <taxon>Burkholderiales</taxon>
        <taxon>Comamonadaceae</taxon>
        <taxon>Ramlibacter</taxon>
    </lineage>
</organism>
<sequence length="284" mass="31011">MLELKSGALRCEIEPALGGCIAGLWLGTHPVLRSTPAAQLTSARLAGSYPLVPFSNRIGQATLQWQGTQLPLVRNNGDEPHAIHGVGWQRPWELLDSDETYALLSYEHQPDANWPFAFDCSQTIRLNETGLELTLALTSHSQEPAPAGLGWHPYFMKRARSRISFAATGRWDMGEDKLPTVRKGSRGIDADCAFLDVDHCFDGWDGVVHLRDELMHVRVTSSMTRLVVFTNDTRDYIAIEPVSHVNNAVNLHAAGAPSADLGLAVLGMGDSIMATMTISAEAAR</sequence>
<dbReference type="AlphaFoldDB" id="A0A923M4Q0"/>
<dbReference type="GO" id="GO:0016853">
    <property type="term" value="F:isomerase activity"/>
    <property type="evidence" value="ECO:0007669"/>
    <property type="project" value="InterPro"/>
</dbReference>
<dbReference type="RefSeq" id="WP_187080281.1">
    <property type="nucleotide sequence ID" value="NZ_JACORU010000001.1"/>
</dbReference>
<reference evidence="1" key="1">
    <citation type="submission" date="2020-08" db="EMBL/GenBank/DDBJ databases">
        <title>Ramlibacter sp. GTP1 16S ribosomal RNA gene genome sequencing and assembly.</title>
        <authorList>
            <person name="Kang M."/>
        </authorList>
    </citation>
    <scope>NUCLEOTIDE SEQUENCE</scope>
    <source>
        <strain evidence="1">GTP1</strain>
    </source>
</reference>
<dbReference type="EMBL" id="JACORU010000001">
    <property type="protein sequence ID" value="MBC5763863.1"/>
    <property type="molecule type" value="Genomic_DNA"/>
</dbReference>
<proteinExistence type="predicted"/>
<dbReference type="CDD" id="cd09021">
    <property type="entry name" value="Aldose_epim_Ec_YphB"/>
    <property type="match status" value="1"/>
</dbReference>
<dbReference type="GO" id="GO:0005975">
    <property type="term" value="P:carbohydrate metabolic process"/>
    <property type="evidence" value="ECO:0007669"/>
    <property type="project" value="InterPro"/>
</dbReference>
<dbReference type="Gene3D" id="2.70.98.10">
    <property type="match status" value="1"/>
</dbReference>
<accession>A0A923M4Q0</accession>
<dbReference type="InterPro" id="IPR008183">
    <property type="entry name" value="Aldose_1/G6P_1-epimerase"/>
</dbReference>